<evidence type="ECO:0000313" key="2">
    <source>
        <dbReference type="Proteomes" id="UP001055247"/>
    </source>
</evidence>
<proteinExistence type="predicted"/>
<dbReference type="AlphaFoldDB" id="A0AAV4ZUU0"/>
<protein>
    <submittedName>
        <fullName evidence="1">Uncharacterized protein</fullName>
    </submittedName>
</protein>
<accession>A0AAV4ZUU0</accession>
<organism evidence="1 2">
    <name type="scientific">Methylobacterium hispanicum</name>
    <dbReference type="NCBI Taxonomy" id="270350"/>
    <lineage>
        <taxon>Bacteria</taxon>
        <taxon>Pseudomonadati</taxon>
        <taxon>Pseudomonadota</taxon>
        <taxon>Alphaproteobacteria</taxon>
        <taxon>Hyphomicrobiales</taxon>
        <taxon>Methylobacteriaceae</taxon>
        <taxon>Methylobacterium</taxon>
    </lineage>
</organism>
<sequence>MPKRMRLRERIALRRAQAAERRRPPPPAEAPVEIALRKAGSIGALERLAGIGPGVDARREFWKAFSHLPANECLDAGCGELRRRVRAAAEV</sequence>
<dbReference type="EMBL" id="BPQO01000029">
    <property type="protein sequence ID" value="GJD91634.1"/>
    <property type="molecule type" value="Genomic_DNA"/>
</dbReference>
<keyword evidence="2" id="KW-1185">Reference proteome</keyword>
<dbReference type="Proteomes" id="UP001055247">
    <property type="component" value="Unassembled WGS sequence"/>
</dbReference>
<gene>
    <name evidence="1" type="ORF">BHAOGJBA_5182</name>
</gene>
<reference evidence="1" key="2">
    <citation type="submission" date="2021-08" db="EMBL/GenBank/DDBJ databases">
        <authorList>
            <person name="Tani A."/>
            <person name="Ola A."/>
            <person name="Ogura Y."/>
            <person name="Katsura K."/>
            <person name="Hayashi T."/>
        </authorList>
    </citation>
    <scope>NUCLEOTIDE SEQUENCE</scope>
    <source>
        <strain evidence="1">DSM 16372</strain>
    </source>
</reference>
<comment type="caution">
    <text evidence="1">The sequence shown here is derived from an EMBL/GenBank/DDBJ whole genome shotgun (WGS) entry which is preliminary data.</text>
</comment>
<reference evidence="1" key="1">
    <citation type="journal article" date="2016" name="Front. Microbiol.">
        <title>Genome Sequence of the Piezophilic, Mesophilic Sulfate-Reducing Bacterium Desulfovibrio indicus J2T.</title>
        <authorList>
            <person name="Cao J."/>
            <person name="Maignien L."/>
            <person name="Shao Z."/>
            <person name="Alain K."/>
            <person name="Jebbar M."/>
        </authorList>
    </citation>
    <scope>NUCLEOTIDE SEQUENCE</scope>
    <source>
        <strain evidence="1">DSM 16372</strain>
    </source>
</reference>
<evidence type="ECO:0000313" key="1">
    <source>
        <dbReference type="EMBL" id="GJD91634.1"/>
    </source>
</evidence>
<name>A0AAV4ZUU0_9HYPH</name>